<reference evidence="2 3" key="1">
    <citation type="submission" date="2016-03" db="EMBL/GenBank/DDBJ databases">
        <title>Comparative genomics of 54 Lactobacillus plantarum strains reveals genomic uncoupling from niche constraints.</title>
        <authorList>
            <person name="Martino M.E."/>
        </authorList>
    </citation>
    <scope>NUCLEOTIDE SEQUENCE [LARGE SCALE GENOMIC DNA]</scope>
    <source>
        <strain evidence="2 3">NAB2</strain>
    </source>
</reference>
<comment type="caution">
    <text evidence="2">The sequence shown here is derived from an EMBL/GenBank/DDBJ whole genome shotgun (WGS) entry which is preliminary data.</text>
</comment>
<proteinExistence type="predicted"/>
<feature type="transmembrane region" description="Helical" evidence="1">
    <location>
        <begin position="30"/>
        <end position="51"/>
    </location>
</feature>
<name>A0AAW3RHA0_LACPN</name>
<organism evidence="2 3">
    <name type="scientific">Lactiplantibacillus plantarum</name>
    <name type="common">Lactobacillus plantarum</name>
    <dbReference type="NCBI Taxonomy" id="1590"/>
    <lineage>
        <taxon>Bacteria</taxon>
        <taxon>Bacillati</taxon>
        <taxon>Bacillota</taxon>
        <taxon>Bacilli</taxon>
        <taxon>Lactobacillales</taxon>
        <taxon>Lactobacillaceae</taxon>
        <taxon>Lactiplantibacillus</taxon>
    </lineage>
</organism>
<dbReference type="EMBL" id="LUXO01000023">
    <property type="protein sequence ID" value="KZV03752.1"/>
    <property type="molecule type" value="Genomic_DNA"/>
</dbReference>
<evidence type="ECO:0008006" key="4">
    <source>
        <dbReference type="Google" id="ProtNLM"/>
    </source>
</evidence>
<keyword evidence="1" id="KW-0472">Membrane</keyword>
<gene>
    <name evidence="2" type="ORF">NAB2_1228</name>
</gene>
<keyword evidence="1" id="KW-0812">Transmembrane</keyword>
<dbReference type="Proteomes" id="UP000076872">
    <property type="component" value="Unassembled WGS sequence"/>
</dbReference>
<dbReference type="AlphaFoldDB" id="A0AAW3RHA0"/>
<evidence type="ECO:0000313" key="3">
    <source>
        <dbReference type="Proteomes" id="UP000076872"/>
    </source>
</evidence>
<evidence type="ECO:0000313" key="2">
    <source>
        <dbReference type="EMBL" id="KZV03752.1"/>
    </source>
</evidence>
<accession>A0AAW3RHA0</accession>
<protein>
    <recommendedName>
        <fullName evidence="4">High light inducible protein</fullName>
    </recommendedName>
</protein>
<sequence>MGNQSSVKTFFVMTSQKIPTVESRTLMTNWNGIATGILLIGLIVYGLGSAIKINVKW</sequence>
<evidence type="ECO:0000256" key="1">
    <source>
        <dbReference type="SAM" id="Phobius"/>
    </source>
</evidence>
<keyword evidence="1" id="KW-1133">Transmembrane helix</keyword>